<evidence type="ECO:0000313" key="1">
    <source>
        <dbReference type="EMBL" id="KIM71667.1"/>
    </source>
</evidence>
<proteinExistence type="predicted"/>
<reference evidence="1 2" key="1">
    <citation type="submission" date="2014-04" db="EMBL/GenBank/DDBJ databases">
        <authorList>
            <consortium name="DOE Joint Genome Institute"/>
            <person name="Kuo A."/>
            <person name="Tarkka M."/>
            <person name="Buscot F."/>
            <person name="Kohler A."/>
            <person name="Nagy L.G."/>
            <person name="Floudas D."/>
            <person name="Copeland A."/>
            <person name="Barry K.W."/>
            <person name="Cichocki N."/>
            <person name="Veneault-Fourrey C."/>
            <person name="LaButti K."/>
            <person name="Lindquist E.A."/>
            <person name="Lipzen A."/>
            <person name="Lundell T."/>
            <person name="Morin E."/>
            <person name="Murat C."/>
            <person name="Sun H."/>
            <person name="Tunlid A."/>
            <person name="Henrissat B."/>
            <person name="Grigoriev I.V."/>
            <person name="Hibbett D.S."/>
            <person name="Martin F."/>
            <person name="Nordberg H.P."/>
            <person name="Cantor M.N."/>
            <person name="Hua S.X."/>
        </authorList>
    </citation>
    <scope>NUCLEOTIDE SEQUENCE [LARGE SCALE GENOMIC DNA]</scope>
    <source>
        <strain evidence="1 2">F 1598</strain>
    </source>
</reference>
<dbReference type="InParanoid" id="A0A0C3B338"/>
<accession>A0A0C3B338</accession>
<dbReference type="EMBL" id="KN833238">
    <property type="protein sequence ID" value="KIM71667.1"/>
    <property type="molecule type" value="Genomic_DNA"/>
</dbReference>
<dbReference type="Proteomes" id="UP000054166">
    <property type="component" value="Unassembled WGS sequence"/>
</dbReference>
<name>A0A0C3B338_PILCF</name>
<gene>
    <name evidence="1" type="ORF">PILCRDRAFT_16839</name>
</gene>
<keyword evidence="2" id="KW-1185">Reference proteome</keyword>
<protein>
    <submittedName>
        <fullName evidence="1">Uncharacterized protein</fullName>
    </submittedName>
</protein>
<reference evidence="2" key="2">
    <citation type="submission" date="2015-01" db="EMBL/GenBank/DDBJ databases">
        <title>Evolutionary Origins and Diversification of the Mycorrhizal Mutualists.</title>
        <authorList>
            <consortium name="DOE Joint Genome Institute"/>
            <consortium name="Mycorrhizal Genomics Consortium"/>
            <person name="Kohler A."/>
            <person name="Kuo A."/>
            <person name="Nagy L.G."/>
            <person name="Floudas D."/>
            <person name="Copeland A."/>
            <person name="Barry K.W."/>
            <person name="Cichocki N."/>
            <person name="Veneault-Fourrey C."/>
            <person name="LaButti K."/>
            <person name="Lindquist E.A."/>
            <person name="Lipzen A."/>
            <person name="Lundell T."/>
            <person name="Morin E."/>
            <person name="Murat C."/>
            <person name="Riley R."/>
            <person name="Ohm R."/>
            <person name="Sun H."/>
            <person name="Tunlid A."/>
            <person name="Henrissat B."/>
            <person name="Grigoriev I.V."/>
            <person name="Hibbett D.S."/>
            <person name="Martin F."/>
        </authorList>
    </citation>
    <scope>NUCLEOTIDE SEQUENCE [LARGE SCALE GENOMIC DNA]</scope>
    <source>
        <strain evidence="2">F 1598</strain>
    </source>
</reference>
<organism evidence="1 2">
    <name type="scientific">Piloderma croceum (strain F 1598)</name>
    <dbReference type="NCBI Taxonomy" id="765440"/>
    <lineage>
        <taxon>Eukaryota</taxon>
        <taxon>Fungi</taxon>
        <taxon>Dikarya</taxon>
        <taxon>Basidiomycota</taxon>
        <taxon>Agaricomycotina</taxon>
        <taxon>Agaricomycetes</taxon>
        <taxon>Agaricomycetidae</taxon>
        <taxon>Atheliales</taxon>
        <taxon>Atheliaceae</taxon>
        <taxon>Piloderma</taxon>
    </lineage>
</organism>
<dbReference type="HOGENOM" id="CLU_1917863_0_0_1"/>
<dbReference type="AlphaFoldDB" id="A0A0C3B338"/>
<dbReference type="OrthoDB" id="2919534at2759"/>
<sequence>MGYWTGMVKVGKVGALSSFEVFDCSDAFNIILGKPWLKAVKAKHNYLTDEITISHNGKSDIISNSAIDPTNNHAQILSELIEEPMDKTSEAPTTAWPTKSVIIESNPLQQLNQEWTQIYQLQASKSPWKEMR</sequence>
<evidence type="ECO:0000313" key="2">
    <source>
        <dbReference type="Proteomes" id="UP000054166"/>
    </source>
</evidence>